<sequence>MTISAVSAPAPLPAKDALLARWANVRTSLLLEGAPANRAVAEAACAGALEAWEMINGLRRRERAVGSVATASTLEAALRPLQDVIIQLLHSPGDPEGADEAVRSAKRSFETVARSRTARADSRAFTAVDAVFGSLDELLDPAGSV</sequence>
<gene>
    <name evidence="1" type="ORF">L0M17_15220</name>
</gene>
<evidence type="ECO:0000313" key="1">
    <source>
        <dbReference type="EMBL" id="MCH6471310.1"/>
    </source>
</evidence>
<organism evidence="1 2">
    <name type="scientific">Sinomonas terrae</name>
    <dbReference type="NCBI Taxonomy" id="2908838"/>
    <lineage>
        <taxon>Bacteria</taxon>
        <taxon>Bacillati</taxon>
        <taxon>Actinomycetota</taxon>
        <taxon>Actinomycetes</taxon>
        <taxon>Micrococcales</taxon>
        <taxon>Micrococcaceae</taxon>
        <taxon>Sinomonas</taxon>
    </lineage>
</organism>
<accession>A0ABS9U4V6</accession>
<dbReference type="Proteomes" id="UP001202922">
    <property type="component" value="Unassembled WGS sequence"/>
</dbReference>
<dbReference type="RefSeq" id="WP_241055014.1">
    <property type="nucleotide sequence ID" value="NZ_JAKZBV010000001.1"/>
</dbReference>
<keyword evidence="2" id="KW-1185">Reference proteome</keyword>
<dbReference type="EMBL" id="JAKZBV010000001">
    <property type="protein sequence ID" value="MCH6471310.1"/>
    <property type="molecule type" value="Genomic_DNA"/>
</dbReference>
<comment type="caution">
    <text evidence="1">The sequence shown here is derived from an EMBL/GenBank/DDBJ whole genome shotgun (WGS) entry which is preliminary data.</text>
</comment>
<proteinExistence type="predicted"/>
<evidence type="ECO:0008006" key="3">
    <source>
        <dbReference type="Google" id="ProtNLM"/>
    </source>
</evidence>
<evidence type="ECO:0000313" key="2">
    <source>
        <dbReference type="Proteomes" id="UP001202922"/>
    </source>
</evidence>
<protein>
    <recommendedName>
        <fullName evidence="3">SAV-6107-like HEPN domain-containing protein</fullName>
    </recommendedName>
</protein>
<name>A0ABS9U4V6_9MICC</name>
<reference evidence="1 2" key="1">
    <citation type="submission" date="2022-03" db="EMBL/GenBank/DDBJ databases">
        <title>Sinomonas sp. isolated from a soil.</title>
        <authorList>
            <person name="Han J."/>
            <person name="Kim D.-U."/>
        </authorList>
    </citation>
    <scope>NUCLEOTIDE SEQUENCE [LARGE SCALE GENOMIC DNA]</scope>
    <source>
        <strain evidence="1 2">5-5</strain>
    </source>
</reference>